<reference evidence="11" key="1">
    <citation type="journal article" date="2023" name="Access Microbiol">
        <title>De-novo genome assembly for Akanthomyces muscarius, a biocontrol agent of insect agricultural pests.</title>
        <authorList>
            <person name="Erdos Z."/>
            <person name="Studholme D.J."/>
            <person name="Raymond B."/>
            <person name="Sharma M."/>
        </authorList>
    </citation>
    <scope>NUCLEOTIDE SEQUENCE</scope>
    <source>
        <strain evidence="11">Ve6</strain>
    </source>
</reference>
<dbReference type="EMBL" id="JAJHUN010000001">
    <property type="protein sequence ID" value="KAJ4165436.1"/>
    <property type="molecule type" value="Genomic_DNA"/>
</dbReference>
<dbReference type="Proteomes" id="UP001144673">
    <property type="component" value="Chromosome 1"/>
</dbReference>
<keyword evidence="5 8" id="KW-1133">Transmembrane helix</keyword>
<evidence type="ECO:0000259" key="10">
    <source>
        <dbReference type="PROSITE" id="PS50929"/>
    </source>
</evidence>
<keyword evidence="2 8" id="KW-0812">Transmembrane</keyword>
<feature type="transmembrane region" description="Helical" evidence="8">
    <location>
        <begin position="277"/>
        <end position="302"/>
    </location>
</feature>
<dbReference type="SUPFAM" id="SSF52540">
    <property type="entry name" value="P-loop containing nucleoside triphosphate hydrolases"/>
    <property type="match status" value="1"/>
</dbReference>
<gene>
    <name evidence="11" type="ORF">LMH87_007069</name>
</gene>
<dbReference type="AlphaFoldDB" id="A0A9W8QNZ9"/>
<feature type="transmembrane region" description="Helical" evidence="8">
    <location>
        <begin position="671"/>
        <end position="694"/>
    </location>
</feature>
<dbReference type="GO" id="GO:0016020">
    <property type="term" value="C:membrane"/>
    <property type="evidence" value="ECO:0007669"/>
    <property type="project" value="InterPro"/>
</dbReference>
<dbReference type="PANTHER" id="PTHR24223">
    <property type="entry name" value="ATP-BINDING CASSETTE SUB-FAMILY C"/>
    <property type="match status" value="1"/>
</dbReference>
<keyword evidence="12" id="KW-1185">Reference proteome</keyword>
<feature type="transmembrane region" description="Helical" evidence="8">
    <location>
        <begin position="750"/>
        <end position="779"/>
    </location>
</feature>
<protein>
    <recommendedName>
        <fullName evidence="13">ABC transmembrane type-1 domain-containing protein</fullName>
    </recommendedName>
</protein>
<keyword evidence="4" id="KW-0067">ATP-binding</keyword>
<accession>A0A9W8QNZ9</accession>
<dbReference type="SUPFAM" id="SSF90123">
    <property type="entry name" value="ABC transporter transmembrane region"/>
    <property type="match status" value="2"/>
</dbReference>
<dbReference type="InterPro" id="IPR027417">
    <property type="entry name" value="P-loop_NTPase"/>
</dbReference>
<dbReference type="Gene3D" id="3.40.50.300">
    <property type="entry name" value="P-loop containing nucleotide triphosphate hydrolases"/>
    <property type="match status" value="1"/>
</dbReference>
<feature type="transmembrane region" description="Helical" evidence="8">
    <location>
        <begin position="634"/>
        <end position="659"/>
    </location>
</feature>
<evidence type="ECO:0000256" key="5">
    <source>
        <dbReference type="ARBA" id="ARBA00022989"/>
    </source>
</evidence>
<organism evidence="11 12">
    <name type="scientific">Akanthomyces muscarius</name>
    <name type="common">Entomopathogenic fungus</name>
    <name type="synonym">Lecanicillium muscarium</name>
    <dbReference type="NCBI Taxonomy" id="2231603"/>
    <lineage>
        <taxon>Eukaryota</taxon>
        <taxon>Fungi</taxon>
        <taxon>Dikarya</taxon>
        <taxon>Ascomycota</taxon>
        <taxon>Pezizomycotina</taxon>
        <taxon>Sordariomycetes</taxon>
        <taxon>Hypocreomycetidae</taxon>
        <taxon>Hypocreales</taxon>
        <taxon>Cordycipitaceae</taxon>
        <taxon>Akanthomyces</taxon>
    </lineage>
</organism>
<dbReference type="InterPro" id="IPR003439">
    <property type="entry name" value="ABC_transporter-like_ATP-bd"/>
</dbReference>
<keyword evidence="3" id="KW-0547">Nucleotide-binding</keyword>
<evidence type="ECO:0000256" key="3">
    <source>
        <dbReference type="ARBA" id="ARBA00022741"/>
    </source>
</evidence>
<dbReference type="GO" id="GO:0140359">
    <property type="term" value="F:ABC-type transporter activity"/>
    <property type="evidence" value="ECO:0007669"/>
    <property type="project" value="InterPro"/>
</dbReference>
<dbReference type="InterPro" id="IPR036640">
    <property type="entry name" value="ABC1_TM_sf"/>
</dbReference>
<name>A0A9W8QNZ9_AKAMU</name>
<feature type="domain" description="ABC transmembrane type-1" evidence="10">
    <location>
        <begin position="168"/>
        <end position="435"/>
    </location>
</feature>
<evidence type="ECO:0000256" key="7">
    <source>
        <dbReference type="SAM" id="MobiDB-lite"/>
    </source>
</evidence>
<sequence length="780" mass="86002">MPSPLERDLPGLRRTRRSFLTSFLLTTLLADVAAFPTYFYPPGLGDIKSPRWTFVALKLSLFVLEQFPKRRFVEHGSSANGMDNVSDESGFCQAPLWKLAKSNLFVGFSSKIGNGFFPDLEDEAGAEILYKAFLPQWETVDKSSRFGVLNACFRTKPRLFLAAIVPRLMQAGFTVAKPFLTRDILMTITAPQVPADQARKLIAATIVIFIGSMLSSTWCRCSRSRLSWSCEQILKAATYNKCLALAASELDTTAALQVMVTDVDNAINLIEHLAVDWGLAVEALSCLIGLMSLAGILTLLSLSPAILATKMLLDVQRGGSADRQEWRHATQNHIAFVSNILSQLREIKMLGLGTALSKVMRQYQEHEIHTSTRVRIATELDDPGGAFVETVTPLTAVGLAIIAPGAFPARSTADFAAFVGVALMLADILGTFPFNRTWLNLILYICALDIDLARMASGELTVAGSDGCNLSRGQKQRVAFSRALYAKKEIIIVDDLFSVLDKNTSSAIRIRLFGETEILNANNMTLIMSTTMREHTVDADLVFEISDDGRVRERSEASREGSPCYTPRRVGESQPGATEFSIAVLDAEGDDAPPPEVIPRLNLANTWNIPDAVGVGVNDFSLYKFFFLGPSGNLVSVVFCSVVATAAVAELIPAAFIYFWMVTDPENRTFLLVYTGFSMANPVFNFLCSMSYYYTVYPRTARALYAKVAETIHRATLDHFSSTDTNFLLNKFTRDVFQTTEGLPRLMPQLVWAFIGVGIYFATFYWASSTVFLPLFLAIA</sequence>
<feature type="domain" description="ABC transmembrane type-1" evidence="10">
    <location>
        <begin position="670"/>
        <end position="780"/>
    </location>
</feature>
<dbReference type="InterPro" id="IPR011527">
    <property type="entry name" value="ABC1_TM_dom"/>
</dbReference>
<dbReference type="PROSITE" id="PS50893">
    <property type="entry name" value="ABC_TRANSPORTER_2"/>
    <property type="match status" value="1"/>
</dbReference>
<evidence type="ECO:0000313" key="11">
    <source>
        <dbReference type="EMBL" id="KAJ4165436.1"/>
    </source>
</evidence>
<evidence type="ECO:0000313" key="12">
    <source>
        <dbReference type="Proteomes" id="UP001144673"/>
    </source>
</evidence>
<feature type="transmembrane region" description="Helical" evidence="8">
    <location>
        <begin position="415"/>
        <end position="434"/>
    </location>
</feature>
<keyword evidence="6 8" id="KW-0472">Membrane</keyword>
<dbReference type="GO" id="GO:0016887">
    <property type="term" value="F:ATP hydrolysis activity"/>
    <property type="evidence" value="ECO:0007669"/>
    <property type="project" value="InterPro"/>
</dbReference>
<feature type="domain" description="ABC transporter" evidence="9">
    <location>
        <begin position="329"/>
        <end position="573"/>
    </location>
</feature>
<evidence type="ECO:0008006" key="13">
    <source>
        <dbReference type="Google" id="ProtNLM"/>
    </source>
</evidence>
<feature type="region of interest" description="Disordered" evidence="7">
    <location>
        <begin position="552"/>
        <end position="574"/>
    </location>
</feature>
<dbReference type="KEGG" id="amus:LMH87_007069"/>
<proteinExistence type="predicted"/>
<comment type="caution">
    <text evidence="11">The sequence shown here is derived from an EMBL/GenBank/DDBJ whole genome shotgun (WGS) entry which is preliminary data.</text>
</comment>
<dbReference type="PANTHER" id="PTHR24223:SF399">
    <property type="entry name" value="ABC TRANSPORTER ATNG"/>
    <property type="match status" value="1"/>
</dbReference>
<dbReference type="InterPro" id="IPR050173">
    <property type="entry name" value="ABC_transporter_C-like"/>
</dbReference>
<evidence type="ECO:0000256" key="2">
    <source>
        <dbReference type="ARBA" id="ARBA00022692"/>
    </source>
</evidence>
<evidence type="ECO:0000256" key="4">
    <source>
        <dbReference type="ARBA" id="ARBA00022840"/>
    </source>
</evidence>
<dbReference type="GO" id="GO:0005524">
    <property type="term" value="F:ATP binding"/>
    <property type="evidence" value="ECO:0007669"/>
    <property type="project" value="UniProtKB-KW"/>
</dbReference>
<evidence type="ECO:0000256" key="1">
    <source>
        <dbReference type="ARBA" id="ARBA00022448"/>
    </source>
</evidence>
<dbReference type="GeneID" id="80894228"/>
<dbReference type="PROSITE" id="PS50929">
    <property type="entry name" value="ABC_TM1F"/>
    <property type="match status" value="2"/>
</dbReference>
<evidence type="ECO:0000259" key="9">
    <source>
        <dbReference type="PROSITE" id="PS50893"/>
    </source>
</evidence>
<evidence type="ECO:0000256" key="6">
    <source>
        <dbReference type="ARBA" id="ARBA00023136"/>
    </source>
</evidence>
<evidence type="ECO:0000256" key="8">
    <source>
        <dbReference type="SAM" id="Phobius"/>
    </source>
</evidence>
<dbReference type="Gene3D" id="1.20.1560.10">
    <property type="entry name" value="ABC transporter type 1, transmembrane domain"/>
    <property type="match status" value="2"/>
</dbReference>
<keyword evidence="1" id="KW-0813">Transport</keyword>
<dbReference type="RefSeq" id="XP_056060351.1">
    <property type="nucleotide sequence ID" value="XM_056192098.1"/>
</dbReference>